<name>A0A316V415_9BASI</name>
<sequence length="480" mass="53824">MFASKSSHKRKRSAARRNTTQKGLKVSHSIISSCKVENGIDSGSGKLEEVIDSHVFNHQTNIILPFTQNTDHLSNNLPSSQRVISYSARINIQLFLDPLFLISYIKRGTLSLLSVGNLDSEDVICINGKGQLVLSLCKETYYELGIQGQALKASKGTSGRAADRRSGTAERFVVIVDLLATSFEPGKDGYESIAFRLSAWDSKRAGKSQNGSWNVVMNWCSAKDSFGDKIEFPKKNVIADSIKRVPIELSRELVTDSWLPTQESANDLAKGWSENIGHDRMQWIVWHDALVERLAWASMNILDCDCTRTFWRSDDLHLNSRKQSFEPGKLIKITYTGFLPSSLGNCLIAQIQHLLDETTPNLFAIVQSVGFADAPICWSLRNKTILSYETEKTTKLDRSSSSETDFDEADQTGRKARRKRNKNRKKRGFVDRNQHGHQTRNESSICTASGWQTILSPTKYGDEKTGNCFIIENIGDSQRS</sequence>
<dbReference type="RefSeq" id="XP_025351563.1">
    <property type="nucleotide sequence ID" value="XM_025502148.1"/>
</dbReference>
<dbReference type="GO" id="GO:0001682">
    <property type="term" value="P:tRNA 5'-leader removal"/>
    <property type="evidence" value="ECO:0007669"/>
    <property type="project" value="InterPro"/>
</dbReference>
<dbReference type="GO" id="GO:0000171">
    <property type="term" value="F:ribonuclease MRP activity"/>
    <property type="evidence" value="ECO:0007669"/>
    <property type="project" value="TreeGrafter"/>
</dbReference>
<dbReference type="Pfam" id="PF08584">
    <property type="entry name" value="Ribonuc_P_40"/>
    <property type="match status" value="1"/>
</dbReference>
<dbReference type="Proteomes" id="UP000245771">
    <property type="component" value="Unassembled WGS sequence"/>
</dbReference>
<evidence type="ECO:0000313" key="3">
    <source>
        <dbReference type="Proteomes" id="UP000245771"/>
    </source>
</evidence>
<protein>
    <submittedName>
        <fullName evidence="2">Uncharacterized protein</fullName>
    </submittedName>
</protein>
<feature type="region of interest" description="Disordered" evidence="1">
    <location>
        <begin position="1"/>
        <end position="24"/>
    </location>
</feature>
<dbReference type="PANTHER" id="PTHR15396:SF1">
    <property type="entry name" value="RIBONUCLEASE P PROTEIN SUBUNIT P40"/>
    <property type="match status" value="1"/>
</dbReference>
<organism evidence="2 3">
    <name type="scientific">Meira miltonrushii</name>
    <dbReference type="NCBI Taxonomy" id="1280837"/>
    <lineage>
        <taxon>Eukaryota</taxon>
        <taxon>Fungi</taxon>
        <taxon>Dikarya</taxon>
        <taxon>Basidiomycota</taxon>
        <taxon>Ustilaginomycotina</taxon>
        <taxon>Exobasidiomycetes</taxon>
        <taxon>Exobasidiales</taxon>
        <taxon>Brachybasidiaceae</taxon>
        <taxon>Meira</taxon>
    </lineage>
</organism>
<gene>
    <name evidence="2" type="ORF">FA14DRAFT_29896</name>
</gene>
<evidence type="ECO:0000313" key="2">
    <source>
        <dbReference type="EMBL" id="PWN31261.1"/>
    </source>
</evidence>
<dbReference type="InterPro" id="IPR013893">
    <property type="entry name" value="RNase_P_Rpp40"/>
</dbReference>
<reference evidence="2 3" key="1">
    <citation type="journal article" date="2018" name="Mol. Biol. Evol.">
        <title>Broad Genomic Sampling Reveals a Smut Pathogenic Ancestry of the Fungal Clade Ustilaginomycotina.</title>
        <authorList>
            <person name="Kijpornyongpan T."/>
            <person name="Mondo S.J."/>
            <person name="Barry K."/>
            <person name="Sandor L."/>
            <person name="Lee J."/>
            <person name="Lipzen A."/>
            <person name="Pangilinan J."/>
            <person name="LaButti K."/>
            <person name="Hainaut M."/>
            <person name="Henrissat B."/>
            <person name="Grigoriev I.V."/>
            <person name="Spatafora J.W."/>
            <person name="Aime M.C."/>
        </authorList>
    </citation>
    <scope>NUCLEOTIDE SEQUENCE [LARGE SCALE GENOMIC DNA]</scope>
    <source>
        <strain evidence="2 3">MCA 3882</strain>
    </source>
</reference>
<dbReference type="GO" id="GO:0000172">
    <property type="term" value="C:ribonuclease MRP complex"/>
    <property type="evidence" value="ECO:0007669"/>
    <property type="project" value="TreeGrafter"/>
</dbReference>
<dbReference type="GO" id="GO:0030681">
    <property type="term" value="C:multimeric ribonuclease P complex"/>
    <property type="evidence" value="ECO:0007669"/>
    <property type="project" value="TreeGrafter"/>
</dbReference>
<accession>A0A316V415</accession>
<dbReference type="GO" id="GO:0000447">
    <property type="term" value="P:endonucleolytic cleavage in ITS1 to separate SSU-rRNA from 5.8S rRNA and LSU-rRNA from tricistronic rRNA transcript (SSU-rRNA, 5.8S rRNA, LSU-rRNA)"/>
    <property type="evidence" value="ECO:0007669"/>
    <property type="project" value="TreeGrafter"/>
</dbReference>
<dbReference type="GO" id="GO:0004526">
    <property type="term" value="F:ribonuclease P activity"/>
    <property type="evidence" value="ECO:0007669"/>
    <property type="project" value="TreeGrafter"/>
</dbReference>
<dbReference type="PANTHER" id="PTHR15396">
    <property type="entry name" value="RIBONUCLEASE P PROTEIN SUBUNIT P40"/>
    <property type="match status" value="1"/>
</dbReference>
<keyword evidence="3" id="KW-1185">Reference proteome</keyword>
<feature type="compositionally biased region" description="Basic residues" evidence="1">
    <location>
        <begin position="1"/>
        <end position="15"/>
    </location>
</feature>
<dbReference type="GeneID" id="37023929"/>
<dbReference type="InParanoid" id="A0A316V415"/>
<dbReference type="STRING" id="1280837.A0A316V415"/>
<dbReference type="EMBL" id="KZ819614">
    <property type="protein sequence ID" value="PWN31261.1"/>
    <property type="molecule type" value="Genomic_DNA"/>
</dbReference>
<proteinExistence type="predicted"/>
<evidence type="ECO:0000256" key="1">
    <source>
        <dbReference type="SAM" id="MobiDB-lite"/>
    </source>
</evidence>
<feature type="compositionally biased region" description="Basic residues" evidence="1">
    <location>
        <begin position="414"/>
        <end position="427"/>
    </location>
</feature>
<dbReference type="AlphaFoldDB" id="A0A316V415"/>
<feature type="region of interest" description="Disordered" evidence="1">
    <location>
        <begin position="397"/>
        <end position="443"/>
    </location>
</feature>
<dbReference type="OrthoDB" id="63112at2759"/>